<accession>H3AMZ0</accession>
<dbReference type="STRING" id="7897.ENSLACP00000011011"/>
<dbReference type="eggNOG" id="ENOG502RXNH">
    <property type="taxonomic scope" value="Eukaryota"/>
</dbReference>
<feature type="domain" description="DNA-repair protein Xrcc1 N-terminal" evidence="2">
    <location>
        <begin position="1"/>
        <end position="126"/>
    </location>
</feature>
<gene>
    <name evidence="3" type="primary">XNDC1N</name>
</gene>
<dbReference type="InParanoid" id="H3AMZ0"/>
<dbReference type="Gene3D" id="2.60.120.260">
    <property type="entry name" value="Galactose-binding domain-like"/>
    <property type="match status" value="1"/>
</dbReference>
<dbReference type="EMBL" id="AFYH01142887">
    <property type="status" value="NOT_ANNOTATED_CDS"/>
    <property type="molecule type" value="Genomic_DNA"/>
</dbReference>
<dbReference type="FunFam" id="2.60.120.260:FF:000025">
    <property type="entry name" value="DNA repair protein XRCC1 isoform X1"/>
    <property type="match status" value="1"/>
</dbReference>
<reference evidence="3" key="2">
    <citation type="submission" date="2025-08" db="UniProtKB">
        <authorList>
            <consortium name="Ensembl"/>
        </authorList>
    </citation>
    <scope>IDENTIFICATION</scope>
</reference>
<keyword evidence="4" id="KW-1185">Reference proteome</keyword>
<dbReference type="PANTHER" id="PTHR11370">
    <property type="entry name" value="DNA-REPAIR PROTEIN XRCC1"/>
    <property type="match status" value="1"/>
</dbReference>
<dbReference type="Pfam" id="PF01834">
    <property type="entry name" value="XRCC1_N"/>
    <property type="match status" value="1"/>
</dbReference>
<dbReference type="GO" id="GO:0000012">
    <property type="term" value="P:single strand break repair"/>
    <property type="evidence" value="ECO:0007669"/>
    <property type="project" value="InterPro"/>
</dbReference>
<sequence>MAPVKIKHVVSFSSQDPKHPVENLLCEELARPWLCCPRERSGKLKVELQLERASHVGFIDVGNCGSALVQIDVGRSSWPLNKPYVTLLPATALMTPADAKLGRNRTGVRMFKEMKESPDMQRKGWREDRRKLGADGGGGEPECLRKMRERVIASLGDAETPLFWGGRSGKFSSPLKLTPTRASSEKGEPPASPWLANPAIQRTFFP</sequence>
<protein>
    <submittedName>
        <fullName evidence="3">XRCC1 N-terminal domain containing 1, N-terminal like</fullName>
    </submittedName>
</protein>
<dbReference type="GeneTree" id="ENSGT00390000004140"/>
<dbReference type="GO" id="GO:0006284">
    <property type="term" value="P:base-excision repair"/>
    <property type="evidence" value="ECO:0007669"/>
    <property type="project" value="TreeGrafter"/>
</dbReference>
<proteinExistence type="predicted"/>
<dbReference type="HOGENOM" id="CLU_094054_0_0_1"/>
<dbReference type="EMBL" id="AFYH01142888">
    <property type="status" value="NOT_ANNOTATED_CDS"/>
    <property type="molecule type" value="Genomic_DNA"/>
</dbReference>
<dbReference type="InterPro" id="IPR008979">
    <property type="entry name" value="Galactose-bd-like_sf"/>
</dbReference>
<dbReference type="SUPFAM" id="SSF49785">
    <property type="entry name" value="Galactose-binding domain-like"/>
    <property type="match status" value="1"/>
</dbReference>
<dbReference type="EMBL" id="AFYH01142890">
    <property type="status" value="NOT_ANNOTATED_CDS"/>
    <property type="molecule type" value="Genomic_DNA"/>
</dbReference>
<evidence type="ECO:0000313" key="3">
    <source>
        <dbReference type="Ensembl" id="ENSLACP00000011011.1"/>
    </source>
</evidence>
<evidence type="ECO:0000259" key="2">
    <source>
        <dbReference type="Pfam" id="PF01834"/>
    </source>
</evidence>
<dbReference type="AlphaFoldDB" id="H3AMZ0"/>
<dbReference type="Proteomes" id="UP000008672">
    <property type="component" value="Unassembled WGS sequence"/>
</dbReference>
<dbReference type="InterPro" id="IPR002706">
    <property type="entry name" value="Xrcc1_N"/>
</dbReference>
<organism evidence="3 4">
    <name type="scientific">Latimeria chalumnae</name>
    <name type="common">Coelacanth</name>
    <dbReference type="NCBI Taxonomy" id="7897"/>
    <lineage>
        <taxon>Eukaryota</taxon>
        <taxon>Metazoa</taxon>
        <taxon>Chordata</taxon>
        <taxon>Craniata</taxon>
        <taxon>Vertebrata</taxon>
        <taxon>Euteleostomi</taxon>
        <taxon>Coelacanthiformes</taxon>
        <taxon>Coelacanthidae</taxon>
        <taxon>Latimeria</taxon>
    </lineage>
</organism>
<evidence type="ECO:0000256" key="1">
    <source>
        <dbReference type="SAM" id="MobiDB-lite"/>
    </source>
</evidence>
<dbReference type="Ensembl" id="ENSLACT00000011093.1">
    <property type="protein sequence ID" value="ENSLACP00000011011.1"/>
    <property type="gene ID" value="ENSLACG00000009690.1"/>
</dbReference>
<dbReference type="GO" id="GO:0005634">
    <property type="term" value="C:nucleus"/>
    <property type="evidence" value="ECO:0007669"/>
    <property type="project" value="InterPro"/>
</dbReference>
<name>H3AMZ0_LATCH</name>
<reference evidence="3" key="3">
    <citation type="submission" date="2025-09" db="UniProtKB">
        <authorList>
            <consortium name="Ensembl"/>
        </authorList>
    </citation>
    <scope>IDENTIFICATION</scope>
</reference>
<reference evidence="4" key="1">
    <citation type="submission" date="2011-08" db="EMBL/GenBank/DDBJ databases">
        <title>The draft genome of Latimeria chalumnae.</title>
        <authorList>
            <person name="Di Palma F."/>
            <person name="Alfoldi J."/>
            <person name="Johnson J."/>
            <person name="Berlin A."/>
            <person name="Gnerre S."/>
            <person name="Jaffe D."/>
            <person name="MacCallum I."/>
            <person name="Young S."/>
            <person name="Walker B.J."/>
            <person name="Lander E."/>
            <person name="Lindblad-Toh K."/>
        </authorList>
    </citation>
    <scope>NUCLEOTIDE SEQUENCE [LARGE SCALE GENOMIC DNA]</scope>
    <source>
        <strain evidence="4">Wild caught</strain>
    </source>
</reference>
<dbReference type="EMBL" id="AFYH01142889">
    <property type="status" value="NOT_ANNOTATED_CDS"/>
    <property type="molecule type" value="Genomic_DNA"/>
</dbReference>
<evidence type="ECO:0000313" key="4">
    <source>
        <dbReference type="Proteomes" id="UP000008672"/>
    </source>
</evidence>
<dbReference type="PANTHER" id="PTHR11370:SF4">
    <property type="entry name" value="DNA-REPAIR PROTEIN XRCC1 N-TERMINAL DOMAIN-CONTAINING PROTEIN"/>
    <property type="match status" value="1"/>
</dbReference>
<dbReference type="GO" id="GO:0003684">
    <property type="term" value="F:damaged DNA binding"/>
    <property type="evidence" value="ECO:0007669"/>
    <property type="project" value="InterPro"/>
</dbReference>
<feature type="region of interest" description="Disordered" evidence="1">
    <location>
        <begin position="166"/>
        <end position="197"/>
    </location>
</feature>